<proteinExistence type="predicted"/>
<organism evidence="2 3">
    <name type="scientific">Globodera rostochiensis</name>
    <name type="common">Golden nematode worm</name>
    <name type="synonym">Heterodera rostochiensis</name>
    <dbReference type="NCBI Taxonomy" id="31243"/>
    <lineage>
        <taxon>Eukaryota</taxon>
        <taxon>Metazoa</taxon>
        <taxon>Ecdysozoa</taxon>
        <taxon>Nematoda</taxon>
        <taxon>Chromadorea</taxon>
        <taxon>Rhabditida</taxon>
        <taxon>Tylenchina</taxon>
        <taxon>Tylenchomorpha</taxon>
        <taxon>Tylenchoidea</taxon>
        <taxon>Heteroderidae</taxon>
        <taxon>Heteroderinae</taxon>
        <taxon>Globodera</taxon>
    </lineage>
</organism>
<evidence type="ECO:0000256" key="1">
    <source>
        <dbReference type="SAM" id="SignalP"/>
    </source>
</evidence>
<evidence type="ECO:0000313" key="3">
    <source>
        <dbReference type="WBParaSite" id="Gr19_v10_g5782.t1"/>
    </source>
</evidence>
<dbReference type="WBParaSite" id="Gr19_v10_g5782.t1">
    <property type="protein sequence ID" value="Gr19_v10_g5782.t1"/>
    <property type="gene ID" value="Gr19_v10_g5782"/>
</dbReference>
<dbReference type="AlphaFoldDB" id="A0A914HZ01"/>
<feature type="signal peptide" evidence="1">
    <location>
        <begin position="1"/>
        <end position="25"/>
    </location>
</feature>
<evidence type="ECO:0000313" key="2">
    <source>
        <dbReference type="Proteomes" id="UP000887572"/>
    </source>
</evidence>
<keyword evidence="1" id="KW-0732">Signal</keyword>
<keyword evidence="2" id="KW-1185">Reference proteome</keyword>
<accession>A0A914HZ01</accession>
<protein>
    <submittedName>
        <fullName evidence="3">GDSL esterase/lipase</fullName>
    </submittedName>
</protein>
<feature type="chain" id="PRO_5036859395" evidence="1">
    <location>
        <begin position="26"/>
        <end position="102"/>
    </location>
</feature>
<dbReference type="Proteomes" id="UP000887572">
    <property type="component" value="Unplaced"/>
</dbReference>
<name>A0A914HZ01_GLORO</name>
<sequence>MWPKSNTNFLGIFLLIFVAVFRAHCSPTMKQMPTDYAAVGDSSAVFLLKRATEIDPSAIRYLGFGKRAGLYPNPVEMKYIGFGRKRSIATDHFFPGTFADED</sequence>
<reference evidence="3" key="1">
    <citation type="submission" date="2022-11" db="UniProtKB">
        <authorList>
            <consortium name="WormBaseParasite"/>
        </authorList>
    </citation>
    <scope>IDENTIFICATION</scope>
</reference>